<sequence length="72" mass="8401">MSQVKRKWSAVSKEPHPVTHTLSAWCRICNRTKLSLVGSRLRRSLQTKSDTFIEPAYARRHQTDHVHEVHLP</sequence>
<keyword evidence="3" id="KW-1185">Reference proteome</keyword>
<dbReference type="HOGENOM" id="CLU_2725990_0_0_1"/>
<dbReference type="EnsemblPlants" id="AES91145">
    <property type="protein sequence ID" value="AES91145"/>
    <property type="gene ID" value="MTR_4g106710"/>
</dbReference>
<dbReference type="Proteomes" id="UP000002051">
    <property type="component" value="Chromosome 4"/>
</dbReference>
<dbReference type="PaxDb" id="3880-AES91145"/>
<evidence type="ECO:0000313" key="2">
    <source>
        <dbReference type="EnsemblPlants" id="AES91145"/>
    </source>
</evidence>
<reference evidence="1 3" key="2">
    <citation type="journal article" date="2014" name="BMC Genomics">
        <title>An improved genome release (version Mt4.0) for the model legume Medicago truncatula.</title>
        <authorList>
            <person name="Tang H."/>
            <person name="Krishnakumar V."/>
            <person name="Bidwell S."/>
            <person name="Rosen B."/>
            <person name="Chan A."/>
            <person name="Zhou S."/>
            <person name="Gentzbittel L."/>
            <person name="Childs K.L."/>
            <person name="Yandell M."/>
            <person name="Gundlach H."/>
            <person name="Mayer K.F."/>
            <person name="Schwartz D.C."/>
            <person name="Town C.D."/>
        </authorList>
    </citation>
    <scope>GENOME REANNOTATION</scope>
    <source>
        <strain evidence="2 3">cv. Jemalong A17</strain>
    </source>
</reference>
<protein>
    <submittedName>
        <fullName evidence="1 2">Uncharacterized protein</fullName>
    </submittedName>
</protein>
<accession>G7JNU2</accession>
<reference evidence="1 3" key="1">
    <citation type="journal article" date="2011" name="Nature">
        <title>The Medicago genome provides insight into the evolution of rhizobial symbioses.</title>
        <authorList>
            <person name="Young N.D."/>
            <person name="Debelle F."/>
            <person name="Oldroyd G.E."/>
            <person name="Geurts R."/>
            <person name="Cannon S.B."/>
            <person name="Udvardi M.K."/>
            <person name="Benedito V.A."/>
            <person name="Mayer K.F."/>
            <person name="Gouzy J."/>
            <person name="Schoof H."/>
            <person name="Van de Peer Y."/>
            <person name="Proost S."/>
            <person name="Cook D.R."/>
            <person name="Meyers B.C."/>
            <person name="Spannagl M."/>
            <person name="Cheung F."/>
            <person name="De Mita S."/>
            <person name="Krishnakumar V."/>
            <person name="Gundlach H."/>
            <person name="Zhou S."/>
            <person name="Mudge J."/>
            <person name="Bharti A.K."/>
            <person name="Murray J.D."/>
            <person name="Naoumkina M.A."/>
            <person name="Rosen B."/>
            <person name="Silverstein K.A."/>
            <person name="Tang H."/>
            <person name="Rombauts S."/>
            <person name="Zhao P.X."/>
            <person name="Zhou P."/>
            <person name="Barbe V."/>
            <person name="Bardou P."/>
            <person name="Bechner M."/>
            <person name="Bellec A."/>
            <person name="Berger A."/>
            <person name="Berges H."/>
            <person name="Bidwell S."/>
            <person name="Bisseling T."/>
            <person name="Choisne N."/>
            <person name="Couloux A."/>
            <person name="Denny R."/>
            <person name="Deshpande S."/>
            <person name="Dai X."/>
            <person name="Doyle J.J."/>
            <person name="Dudez A.M."/>
            <person name="Farmer A.D."/>
            <person name="Fouteau S."/>
            <person name="Franken C."/>
            <person name="Gibelin C."/>
            <person name="Gish J."/>
            <person name="Goldstein S."/>
            <person name="Gonzalez A.J."/>
            <person name="Green P.J."/>
            <person name="Hallab A."/>
            <person name="Hartog M."/>
            <person name="Hua A."/>
            <person name="Humphray S.J."/>
            <person name="Jeong D.H."/>
            <person name="Jing Y."/>
            <person name="Jocker A."/>
            <person name="Kenton S.M."/>
            <person name="Kim D.J."/>
            <person name="Klee K."/>
            <person name="Lai H."/>
            <person name="Lang C."/>
            <person name="Lin S."/>
            <person name="Macmil S.L."/>
            <person name="Magdelenat G."/>
            <person name="Matthews L."/>
            <person name="McCorrison J."/>
            <person name="Monaghan E.L."/>
            <person name="Mun J.H."/>
            <person name="Najar F.Z."/>
            <person name="Nicholson C."/>
            <person name="Noirot C."/>
            <person name="O'Bleness M."/>
            <person name="Paule C.R."/>
            <person name="Poulain J."/>
            <person name="Prion F."/>
            <person name="Qin B."/>
            <person name="Qu C."/>
            <person name="Retzel E.F."/>
            <person name="Riddle C."/>
            <person name="Sallet E."/>
            <person name="Samain S."/>
            <person name="Samson N."/>
            <person name="Sanders I."/>
            <person name="Saurat O."/>
            <person name="Scarpelli C."/>
            <person name="Schiex T."/>
            <person name="Segurens B."/>
            <person name="Severin A.J."/>
            <person name="Sherrier D.J."/>
            <person name="Shi R."/>
            <person name="Sims S."/>
            <person name="Singer S.R."/>
            <person name="Sinharoy S."/>
            <person name="Sterck L."/>
            <person name="Viollet A."/>
            <person name="Wang B.B."/>
            <person name="Wang K."/>
            <person name="Wang M."/>
            <person name="Wang X."/>
            <person name="Warfsmann J."/>
            <person name="Weissenbach J."/>
            <person name="White D.D."/>
            <person name="White J.D."/>
            <person name="Wiley G.B."/>
            <person name="Wincker P."/>
            <person name="Xing Y."/>
            <person name="Yang L."/>
            <person name="Yao Z."/>
            <person name="Ying F."/>
            <person name="Zhai J."/>
            <person name="Zhou L."/>
            <person name="Zuber A."/>
            <person name="Denarie J."/>
            <person name="Dixon R.A."/>
            <person name="May G.D."/>
            <person name="Schwartz D.C."/>
            <person name="Rogers J."/>
            <person name="Quetier F."/>
            <person name="Town C.D."/>
            <person name="Roe B.A."/>
        </authorList>
    </citation>
    <scope>NUCLEOTIDE SEQUENCE [LARGE SCALE GENOMIC DNA]</scope>
    <source>
        <strain evidence="1">A17</strain>
        <strain evidence="2 3">cv. Jemalong A17</strain>
    </source>
</reference>
<dbReference type="EMBL" id="CM001220">
    <property type="protein sequence ID" value="AES91145.1"/>
    <property type="molecule type" value="Genomic_DNA"/>
</dbReference>
<evidence type="ECO:0000313" key="1">
    <source>
        <dbReference type="EMBL" id="AES91145.1"/>
    </source>
</evidence>
<gene>
    <name evidence="1" type="ordered locus">MTR_4g106710</name>
</gene>
<dbReference type="AlphaFoldDB" id="G7JNU2"/>
<reference evidence="2" key="3">
    <citation type="submission" date="2015-04" db="UniProtKB">
        <authorList>
            <consortium name="EnsemblPlants"/>
        </authorList>
    </citation>
    <scope>IDENTIFICATION</scope>
    <source>
        <strain evidence="2">cv. Jemalong A17</strain>
    </source>
</reference>
<evidence type="ECO:0000313" key="3">
    <source>
        <dbReference type="Proteomes" id="UP000002051"/>
    </source>
</evidence>
<organism evidence="1 3">
    <name type="scientific">Medicago truncatula</name>
    <name type="common">Barrel medic</name>
    <name type="synonym">Medicago tribuloides</name>
    <dbReference type="NCBI Taxonomy" id="3880"/>
    <lineage>
        <taxon>Eukaryota</taxon>
        <taxon>Viridiplantae</taxon>
        <taxon>Streptophyta</taxon>
        <taxon>Embryophyta</taxon>
        <taxon>Tracheophyta</taxon>
        <taxon>Spermatophyta</taxon>
        <taxon>Magnoliopsida</taxon>
        <taxon>eudicotyledons</taxon>
        <taxon>Gunneridae</taxon>
        <taxon>Pentapetalae</taxon>
        <taxon>rosids</taxon>
        <taxon>fabids</taxon>
        <taxon>Fabales</taxon>
        <taxon>Fabaceae</taxon>
        <taxon>Papilionoideae</taxon>
        <taxon>50 kb inversion clade</taxon>
        <taxon>NPAAA clade</taxon>
        <taxon>Hologalegina</taxon>
        <taxon>IRL clade</taxon>
        <taxon>Trifolieae</taxon>
        <taxon>Medicago</taxon>
    </lineage>
</organism>
<proteinExistence type="predicted"/>
<name>G7JNU2_MEDTR</name>